<keyword evidence="9" id="KW-1185">Reference proteome</keyword>
<organism evidence="8 9">
    <name type="scientific">Zygotorulaspora mrakii</name>
    <name type="common">Zygosaccharomyces mrakii</name>
    <dbReference type="NCBI Taxonomy" id="42260"/>
    <lineage>
        <taxon>Eukaryota</taxon>
        <taxon>Fungi</taxon>
        <taxon>Dikarya</taxon>
        <taxon>Ascomycota</taxon>
        <taxon>Saccharomycotina</taxon>
        <taxon>Saccharomycetes</taxon>
        <taxon>Saccharomycetales</taxon>
        <taxon>Saccharomycetaceae</taxon>
        <taxon>Zygotorulaspora</taxon>
    </lineage>
</organism>
<dbReference type="InterPro" id="IPR036388">
    <property type="entry name" value="WH-like_DNA-bd_sf"/>
</dbReference>
<proteinExistence type="inferred from homology"/>
<dbReference type="OrthoDB" id="272266at2759"/>
<feature type="domain" description="Homologous-pairing protein 2 winged helix" evidence="7">
    <location>
        <begin position="15"/>
        <end position="76"/>
    </location>
</feature>
<dbReference type="RefSeq" id="XP_037143242.1">
    <property type="nucleotide sequence ID" value="XM_037287347.1"/>
</dbReference>
<evidence type="ECO:0000256" key="5">
    <source>
        <dbReference type="ARBA" id="ARBA00023254"/>
    </source>
</evidence>
<name>A0A7H9AZE0_ZYGMR</name>
<sequence length="212" mass="24479">MASKKVKAVQVKGEEAEQLIEEYLVAQYRPFAINDIIQNLHNKVSKTGAQKALESLEAQERIITKTFGKVVIYACKEQELAVAEDIDMEKYTLQFLSELRSELNEVEKDKNAVMEAWHKCLKEPSNEELVRIIKNNEETTKTLEKELQALEAKWDPANEEAINQMVQTGDFLGKELRKRSRYLKRLISLIKDTIRPTNMTELLESIGCEYRS</sequence>
<keyword evidence="5" id="KW-0469">Meiosis</keyword>
<dbReference type="GO" id="GO:0003690">
    <property type="term" value="F:double-stranded DNA binding"/>
    <property type="evidence" value="ECO:0007669"/>
    <property type="project" value="TreeGrafter"/>
</dbReference>
<dbReference type="GO" id="GO:0000794">
    <property type="term" value="C:condensed nuclear chromosome"/>
    <property type="evidence" value="ECO:0007669"/>
    <property type="project" value="TreeGrafter"/>
</dbReference>
<dbReference type="Gene3D" id="1.10.10.10">
    <property type="entry name" value="Winged helix-like DNA-binding domain superfamily/Winged helix DNA-binding domain"/>
    <property type="match status" value="1"/>
</dbReference>
<evidence type="ECO:0000259" key="7">
    <source>
        <dbReference type="Pfam" id="PF07106"/>
    </source>
</evidence>
<evidence type="ECO:0000313" key="9">
    <source>
        <dbReference type="Proteomes" id="UP000509704"/>
    </source>
</evidence>
<dbReference type="InterPro" id="IPR010776">
    <property type="entry name" value="Hop2_WH_dom"/>
</dbReference>
<gene>
    <name evidence="8" type="ORF">HG535_0B05570</name>
</gene>
<dbReference type="KEGG" id="zmk:HG535_0B05570"/>
<dbReference type="GO" id="GO:0010774">
    <property type="term" value="P:meiotic strand invasion involved in reciprocal meiotic recombination"/>
    <property type="evidence" value="ECO:0007669"/>
    <property type="project" value="TreeGrafter"/>
</dbReference>
<dbReference type="PANTHER" id="PTHR15938">
    <property type="entry name" value="TBP-1 INTERACTING PROTEIN"/>
    <property type="match status" value="1"/>
</dbReference>
<reference evidence="8 9" key="1">
    <citation type="submission" date="2020-07" db="EMBL/GenBank/DDBJ databases">
        <title>The yeast mating-type switching endonuclease HO is a domesticated member of an unorthodox homing genetic element family.</title>
        <authorList>
            <person name="Coughlan A.Y."/>
            <person name="Lombardi L."/>
            <person name="Braun-Galleani S."/>
            <person name="Martos A.R."/>
            <person name="Galeote V."/>
            <person name="Bigey F."/>
            <person name="Dequin S."/>
            <person name="Byrne K.P."/>
            <person name="Wolfe K.H."/>
        </authorList>
    </citation>
    <scope>NUCLEOTIDE SEQUENCE [LARGE SCALE GENOMIC DNA]</scope>
    <source>
        <strain evidence="8 9">NRRL Y-6702</strain>
    </source>
</reference>
<keyword evidence="3" id="KW-0233">DNA recombination</keyword>
<dbReference type="EMBL" id="CP058605">
    <property type="protein sequence ID" value="QLG71514.1"/>
    <property type="molecule type" value="Genomic_DNA"/>
</dbReference>
<dbReference type="GO" id="GO:0000709">
    <property type="term" value="P:meiotic joint molecule formation"/>
    <property type="evidence" value="ECO:0007669"/>
    <property type="project" value="TreeGrafter"/>
</dbReference>
<keyword evidence="6" id="KW-0175">Coiled coil</keyword>
<dbReference type="GeneID" id="59235175"/>
<evidence type="ECO:0000313" key="8">
    <source>
        <dbReference type="EMBL" id="QLG71514.1"/>
    </source>
</evidence>
<evidence type="ECO:0000256" key="2">
    <source>
        <dbReference type="ARBA" id="ARBA00007922"/>
    </source>
</evidence>
<evidence type="ECO:0000256" key="4">
    <source>
        <dbReference type="ARBA" id="ARBA00023242"/>
    </source>
</evidence>
<dbReference type="AlphaFoldDB" id="A0A7H9AZE0"/>
<dbReference type="GO" id="GO:0120231">
    <property type="term" value="C:DNA recombinase auxiliary factor complex"/>
    <property type="evidence" value="ECO:0007669"/>
    <property type="project" value="TreeGrafter"/>
</dbReference>
<evidence type="ECO:0000256" key="6">
    <source>
        <dbReference type="SAM" id="Coils"/>
    </source>
</evidence>
<evidence type="ECO:0000256" key="1">
    <source>
        <dbReference type="ARBA" id="ARBA00004123"/>
    </source>
</evidence>
<dbReference type="Pfam" id="PF07106">
    <property type="entry name" value="WHD_TBPIP"/>
    <property type="match status" value="1"/>
</dbReference>
<keyword evidence="4" id="KW-0539">Nucleus</keyword>
<dbReference type="PANTHER" id="PTHR15938:SF0">
    <property type="entry name" value="HOMOLOGOUS-PAIRING PROTEIN 2 HOMOLOG"/>
    <property type="match status" value="1"/>
</dbReference>
<accession>A0A7H9AZE0</accession>
<feature type="coiled-coil region" evidence="6">
    <location>
        <begin position="96"/>
        <end position="153"/>
    </location>
</feature>
<protein>
    <recommendedName>
        <fullName evidence="7">Homologous-pairing protein 2 winged helix domain-containing protein</fullName>
    </recommendedName>
</protein>
<dbReference type="GO" id="GO:0120230">
    <property type="term" value="F:recombinase activator activity"/>
    <property type="evidence" value="ECO:0007669"/>
    <property type="project" value="TreeGrafter"/>
</dbReference>
<evidence type="ECO:0000256" key="3">
    <source>
        <dbReference type="ARBA" id="ARBA00023172"/>
    </source>
</evidence>
<dbReference type="Proteomes" id="UP000509704">
    <property type="component" value="Chromosome 2"/>
</dbReference>
<comment type="similarity">
    <text evidence="2">Belongs to the HOP2 family.</text>
</comment>
<comment type="subcellular location">
    <subcellularLocation>
        <location evidence="1">Nucleus</location>
    </subcellularLocation>
</comment>
<dbReference type="GO" id="GO:0007129">
    <property type="term" value="P:homologous chromosome pairing at meiosis"/>
    <property type="evidence" value="ECO:0007669"/>
    <property type="project" value="TreeGrafter"/>
</dbReference>